<keyword evidence="10" id="KW-0238">DNA-binding</keyword>
<dbReference type="GO" id="GO:0031297">
    <property type="term" value="P:replication fork processing"/>
    <property type="evidence" value="ECO:0007669"/>
    <property type="project" value="TreeGrafter"/>
</dbReference>
<dbReference type="EMBL" id="OV121138">
    <property type="protein sequence ID" value="CAH0560999.1"/>
    <property type="molecule type" value="Genomic_DNA"/>
</dbReference>
<keyword evidence="5" id="KW-0227">DNA damage</keyword>
<feature type="compositionally biased region" description="Basic and acidic residues" evidence="14">
    <location>
        <begin position="121"/>
        <end position="155"/>
    </location>
</feature>
<evidence type="ECO:0000256" key="9">
    <source>
        <dbReference type="ARBA" id="ARBA00022840"/>
    </source>
</evidence>
<comment type="subcellular location">
    <subcellularLocation>
        <location evidence="1">Nucleus</location>
    </subcellularLocation>
</comment>
<evidence type="ECO:0000256" key="6">
    <source>
        <dbReference type="ARBA" id="ARBA00022771"/>
    </source>
</evidence>
<feature type="region of interest" description="Disordered" evidence="14">
    <location>
        <begin position="976"/>
        <end position="1006"/>
    </location>
</feature>
<evidence type="ECO:0000256" key="13">
    <source>
        <dbReference type="ARBA" id="ARBA00047995"/>
    </source>
</evidence>
<dbReference type="AlphaFoldDB" id="A0A9P0BE00"/>
<evidence type="ECO:0000256" key="10">
    <source>
        <dbReference type="ARBA" id="ARBA00023125"/>
    </source>
</evidence>
<dbReference type="Pfam" id="PF17981">
    <property type="entry name" value="ADD_ATRX"/>
    <property type="match status" value="1"/>
</dbReference>
<feature type="compositionally biased region" description="Polar residues" evidence="14">
    <location>
        <begin position="7"/>
        <end position="20"/>
    </location>
</feature>
<feature type="compositionally biased region" description="Acidic residues" evidence="14">
    <location>
        <begin position="87"/>
        <end position="96"/>
    </location>
</feature>
<evidence type="ECO:0000256" key="1">
    <source>
        <dbReference type="ARBA" id="ARBA00004123"/>
    </source>
</evidence>
<feature type="compositionally biased region" description="Basic and acidic residues" evidence="14">
    <location>
        <begin position="844"/>
        <end position="947"/>
    </location>
</feature>
<comment type="catalytic activity">
    <reaction evidence="13">
        <text>ATP + H2O = ADP + phosphate + H(+)</text>
        <dbReference type="Rhea" id="RHEA:13065"/>
        <dbReference type="ChEBI" id="CHEBI:15377"/>
        <dbReference type="ChEBI" id="CHEBI:15378"/>
        <dbReference type="ChEBI" id="CHEBI:30616"/>
        <dbReference type="ChEBI" id="CHEBI:43474"/>
        <dbReference type="ChEBI" id="CHEBI:456216"/>
        <dbReference type="EC" id="3.6.4.12"/>
    </reaction>
</comment>
<dbReference type="GO" id="GO:0005524">
    <property type="term" value="F:ATP binding"/>
    <property type="evidence" value="ECO:0007669"/>
    <property type="project" value="UniProtKB-KW"/>
</dbReference>
<dbReference type="InterPro" id="IPR052131">
    <property type="entry name" value="ATRX_domain-containing"/>
</dbReference>
<evidence type="ECO:0000256" key="7">
    <source>
        <dbReference type="ARBA" id="ARBA00022801"/>
    </source>
</evidence>
<proteinExistence type="inferred from homology"/>
<dbReference type="GO" id="GO:0031490">
    <property type="term" value="F:chromatin DNA binding"/>
    <property type="evidence" value="ECO:0007669"/>
    <property type="project" value="TreeGrafter"/>
</dbReference>
<evidence type="ECO:0000259" key="15">
    <source>
        <dbReference type="PROSITE" id="PS51533"/>
    </source>
</evidence>
<feature type="region of interest" description="Disordered" evidence="14">
    <location>
        <begin position="493"/>
        <end position="535"/>
    </location>
</feature>
<feature type="region of interest" description="Disordered" evidence="14">
    <location>
        <begin position="781"/>
        <end position="813"/>
    </location>
</feature>
<organism evidence="16 17">
    <name type="scientific">Brassicogethes aeneus</name>
    <name type="common">Rape pollen beetle</name>
    <name type="synonym">Meligethes aeneus</name>
    <dbReference type="NCBI Taxonomy" id="1431903"/>
    <lineage>
        <taxon>Eukaryota</taxon>
        <taxon>Metazoa</taxon>
        <taxon>Ecdysozoa</taxon>
        <taxon>Arthropoda</taxon>
        <taxon>Hexapoda</taxon>
        <taxon>Insecta</taxon>
        <taxon>Pterygota</taxon>
        <taxon>Neoptera</taxon>
        <taxon>Endopterygota</taxon>
        <taxon>Coleoptera</taxon>
        <taxon>Polyphaga</taxon>
        <taxon>Cucujiformia</taxon>
        <taxon>Nitidulidae</taxon>
        <taxon>Meligethinae</taxon>
        <taxon>Brassicogethes</taxon>
    </lineage>
</organism>
<evidence type="ECO:0000256" key="12">
    <source>
        <dbReference type="ARBA" id="ARBA00023242"/>
    </source>
</evidence>
<sequence>MEELQTDLLSTYEGTASNDFGETANLDDDSLSKSGLDHSNEEKSKESDSQDTGVEPTKDDSIETTSTNGDSNPENKSNLESENKLDDTDEKDDSDDKIECKRSEELKKPEENELVDEDSPETNKNDDSIKETDCDKSEELKDDSVEECEKNKDESVVEEEEKMEVDNVDKSTDKVLKEGEKMDVSDQKNNSEEKSKENKEESNKLDDKVESVNIRKENAEKEKPGNTDETDNNTDSILKDTLTTSENYDDNYMDDDFDTSLLCPEVSMDIEEGAVNTNSDAVPNDGSTSPLLYEPIFSTLVDEMTGAEISFNLTVEEQKLRNDTYGPNNPIELTKVHCTACNVHLGSALDSQKNRFIHPLLKVLVCKECYHFYCSGEFEKDEDGSELYCRWCGQGGQVFCCSRCEYVFCKKCVRNNFGRKKMMEVNRSDEWECFRCDPAQLAPLRAHAFELFEYVRNETSRAATLNEPSFLTTDHSQCCGRKKSEVNKGVAALVEGEKTPGKTPSRKRRRNSNDDPDYAPIDDTIDLPKPTTSNTPVMKANLPPLQPNPFAAKFNMPGITLVPPTKKDGNSMKPMLVMNKSGQQMPRLMGPNVRMRGPGQTASHGFVKIVPGGMGGQRPPMRIGQARGQWVSQAKGASPRTPTNAPRASAPSPAAGAAIKRPGQMRHEWFEKTVRSTAKVNSNLSYTLTQLGRAQAQASTVEALAVVHNKLQEILSSSINSLIQIRKNLRTEFISGIKNIRFPPKEPIITIPDDDVVIVNNTTTEPPPLATLPSAITLSSLGNKENKSSKEVPKPSSTIVKLPKSSKKPPGGFLRVKSFSALQTVPSECITIPDDPDDVTPVIEPEKDPLDISDEKVEPEKKKDDAESKDDDKDPKGAKKDEEEEKTVETKSDDVEKDDKDTTTKEDETTEEDKTTKEDKIIKEEKTSKDKDKVSERSDKSDEKSENSGKPIRKGIKIKISKKLFEHLPKVEIKQEPVEKEEATAVNGSDSKGSYPTRKRKLTYNSDELRNPDANLKHILSARITIKRSEELEKMCTDESAKTNGSTSD</sequence>
<dbReference type="GO" id="GO:0016787">
    <property type="term" value="F:hydrolase activity"/>
    <property type="evidence" value="ECO:0007669"/>
    <property type="project" value="UniProtKB-KW"/>
</dbReference>
<evidence type="ECO:0000256" key="8">
    <source>
        <dbReference type="ARBA" id="ARBA00022833"/>
    </source>
</evidence>
<feature type="compositionally biased region" description="Low complexity" evidence="14">
    <location>
        <begin position="639"/>
        <end position="658"/>
    </location>
</feature>
<reference evidence="16" key="1">
    <citation type="submission" date="2021-12" db="EMBL/GenBank/DDBJ databases">
        <authorList>
            <person name="King R."/>
        </authorList>
    </citation>
    <scope>NUCLEOTIDE SEQUENCE</scope>
</reference>
<keyword evidence="7" id="KW-0378">Hydrolase</keyword>
<evidence type="ECO:0000256" key="4">
    <source>
        <dbReference type="ARBA" id="ARBA00022741"/>
    </source>
</evidence>
<name>A0A9P0BE00_BRAAE</name>
<feature type="region of interest" description="Disordered" evidence="14">
    <location>
        <begin position="633"/>
        <end position="660"/>
    </location>
</feature>
<dbReference type="GO" id="GO:0010468">
    <property type="term" value="P:regulation of gene expression"/>
    <property type="evidence" value="ECO:0007669"/>
    <property type="project" value="UniProtKB-ARBA"/>
</dbReference>
<evidence type="ECO:0000256" key="3">
    <source>
        <dbReference type="ARBA" id="ARBA00022723"/>
    </source>
</evidence>
<evidence type="ECO:0000256" key="14">
    <source>
        <dbReference type="SAM" id="MobiDB-lite"/>
    </source>
</evidence>
<keyword evidence="12" id="KW-0539">Nucleus</keyword>
<dbReference type="GO" id="GO:0005721">
    <property type="term" value="C:pericentric heterochromatin"/>
    <property type="evidence" value="ECO:0007669"/>
    <property type="project" value="TreeGrafter"/>
</dbReference>
<dbReference type="Gene3D" id="3.30.40.10">
    <property type="entry name" value="Zinc/RING finger domain, C3HC4 (zinc finger)"/>
    <property type="match status" value="1"/>
</dbReference>
<evidence type="ECO:0000313" key="16">
    <source>
        <dbReference type="EMBL" id="CAH0560999.1"/>
    </source>
</evidence>
<gene>
    <name evidence="16" type="ORF">MELIAE_LOCUS10645</name>
</gene>
<keyword evidence="3" id="KW-0479">Metal-binding</keyword>
<dbReference type="SUPFAM" id="SSF57903">
    <property type="entry name" value="FYVE/PHD zinc finger"/>
    <property type="match status" value="1"/>
</dbReference>
<keyword evidence="17" id="KW-1185">Reference proteome</keyword>
<feature type="region of interest" description="Disordered" evidence="14">
    <location>
        <begin position="1"/>
        <end position="237"/>
    </location>
</feature>
<dbReference type="GO" id="GO:0003678">
    <property type="term" value="F:DNA helicase activity"/>
    <property type="evidence" value="ECO:0007669"/>
    <property type="project" value="UniProtKB-EC"/>
</dbReference>
<feature type="compositionally biased region" description="Polar residues" evidence="14">
    <location>
        <begin position="63"/>
        <end position="76"/>
    </location>
</feature>
<feature type="region of interest" description="Disordered" evidence="14">
    <location>
        <begin position="828"/>
        <end position="956"/>
    </location>
</feature>
<feature type="compositionally biased region" description="Basic and acidic residues" evidence="14">
    <location>
        <begin position="35"/>
        <end position="48"/>
    </location>
</feature>
<keyword evidence="4" id="KW-0547">Nucleotide-binding</keyword>
<keyword evidence="8" id="KW-0862">Zinc</keyword>
<dbReference type="PROSITE" id="PS51533">
    <property type="entry name" value="ADD"/>
    <property type="match status" value="1"/>
</dbReference>
<feature type="compositionally biased region" description="Basic and acidic residues" evidence="14">
    <location>
        <begin position="97"/>
        <end position="111"/>
    </location>
</feature>
<dbReference type="GO" id="GO:0006338">
    <property type="term" value="P:chromatin remodeling"/>
    <property type="evidence" value="ECO:0007669"/>
    <property type="project" value="TreeGrafter"/>
</dbReference>
<protein>
    <recommendedName>
        <fullName evidence="15">PHD-type domain-containing protein</fullName>
    </recommendedName>
</protein>
<dbReference type="CDD" id="cd11726">
    <property type="entry name" value="ADDz_ATRX"/>
    <property type="match status" value="1"/>
</dbReference>
<dbReference type="PANTHER" id="PTHR46357:SF1">
    <property type="entry name" value="TRANSCRIPTIONAL REGULATOR ATRX"/>
    <property type="match status" value="1"/>
</dbReference>
<feature type="compositionally biased region" description="Basic and acidic residues" evidence="14">
    <location>
        <begin position="77"/>
        <end position="86"/>
    </location>
</feature>
<dbReference type="Proteomes" id="UP001154078">
    <property type="component" value="Chromosome 7"/>
</dbReference>
<dbReference type="OrthoDB" id="6286493at2759"/>
<dbReference type="GO" id="GO:0008270">
    <property type="term" value="F:zinc ion binding"/>
    <property type="evidence" value="ECO:0007669"/>
    <property type="project" value="UniProtKB-KW"/>
</dbReference>
<keyword evidence="11" id="KW-0234">DNA repair</keyword>
<evidence type="ECO:0000256" key="5">
    <source>
        <dbReference type="ARBA" id="ARBA00022763"/>
    </source>
</evidence>
<evidence type="ECO:0000313" key="17">
    <source>
        <dbReference type="Proteomes" id="UP001154078"/>
    </source>
</evidence>
<comment type="similarity">
    <text evidence="2">Belongs to the SNF2/RAD54 helicase family.</text>
</comment>
<feature type="compositionally biased region" description="Basic and acidic residues" evidence="14">
    <location>
        <begin position="784"/>
        <end position="793"/>
    </location>
</feature>
<accession>A0A9P0BE00</accession>
<keyword evidence="6" id="KW-0863">Zinc-finger</keyword>
<dbReference type="GO" id="GO:0005634">
    <property type="term" value="C:nucleus"/>
    <property type="evidence" value="ECO:0007669"/>
    <property type="project" value="UniProtKB-SubCell"/>
</dbReference>
<dbReference type="InterPro" id="IPR011011">
    <property type="entry name" value="Znf_FYVE_PHD"/>
</dbReference>
<evidence type="ECO:0000256" key="2">
    <source>
        <dbReference type="ARBA" id="ARBA00007025"/>
    </source>
</evidence>
<dbReference type="InterPro" id="IPR013083">
    <property type="entry name" value="Znf_RING/FYVE/PHD"/>
</dbReference>
<evidence type="ECO:0000256" key="11">
    <source>
        <dbReference type="ARBA" id="ARBA00023204"/>
    </source>
</evidence>
<feature type="domain" description="PHD-type" evidence="15">
    <location>
        <begin position="326"/>
        <end position="464"/>
    </location>
</feature>
<dbReference type="PANTHER" id="PTHR46357">
    <property type="entry name" value="TRANSCRIPTIONAL REGULATOR ATRX"/>
    <property type="match status" value="1"/>
</dbReference>
<dbReference type="InterPro" id="IPR041430">
    <property type="entry name" value="ADD_ATRX"/>
</dbReference>
<feature type="compositionally biased region" description="Basic and acidic residues" evidence="14">
    <location>
        <begin position="164"/>
        <end position="226"/>
    </location>
</feature>
<dbReference type="InterPro" id="IPR025766">
    <property type="entry name" value="ADD"/>
</dbReference>
<dbReference type="GO" id="GO:0006281">
    <property type="term" value="P:DNA repair"/>
    <property type="evidence" value="ECO:0007669"/>
    <property type="project" value="UniProtKB-KW"/>
</dbReference>
<keyword evidence="9" id="KW-0067">ATP-binding</keyword>